<proteinExistence type="predicted"/>
<name>A0A9D7XPZ3_9BACT</name>
<dbReference type="Proteomes" id="UP000808337">
    <property type="component" value="Unassembled WGS sequence"/>
</dbReference>
<keyword evidence="1" id="KW-1133">Transmembrane helix</keyword>
<evidence type="ECO:0000313" key="3">
    <source>
        <dbReference type="Proteomes" id="UP000808337"/>
    </source>
</evidence>
<keyword evidence="1" id="KW-0812">Transmembrane</keyword>
<feature type="transmembrane region" description="Helical" evidence="1">
    <location>
        <begin position="45"/>
        <end position="63"/>
    </location>
</feature>
<keyword evidence="1" id="KW-0472">Membrane</keyword>
<accession>A0A9D7XPZ3</accession>
<dbReference type="AlphaFoldDB" id="A0A9D7XPZ3"/>
<evidence type="ECO:0000256" key="1">
    <source>
        <dbReference type="SAM" id="Phobius"/>
    </source>
</evidence>
<reference evidence="2 3" key="1">
    <citation type="submission" date="2020-10" db="EMBL/GenBank/DDBJ databases">
        <title>Connecting structure to function with the recovery of over 1000 high-quality activated sludge metagenome-assembled genomes encoding full-length rRNA genes using long-read sequencing.</title>
        <authorList>
            <person name="Singleton C.M."/>
            <person name="Petriglieri F."/>
            <person name="Kristensen J.M."/>
            <person name="Kirkegaard R.H."/>
            <person name="Michaelsen T.Y."/>
            <person name="Andersen M.H."/>
            <person name="Karst S.M."/>
            <person name="Dueholm M.S."/>
            <person name="Nielsen P.H."/>
            <person name="Albertsen M."/>
        </authorList>
    </citation>
    <scope>NUCLEOTIDE SEQUENCE [LARGE SCALE GENOMIC DNA]</scope>
    <source>
        <strain evidence="2">Ribe_18-Q3-R11-54_MAXAC.273</strain>
    </source>
</reference>
<organism evidence="2 3">
    <name type="scientific">Candidatus Opimibacter skivensis</name>
    <dbReference type="NCBI Taxonomy" id="2982028"/>
    <lineage>
        <taxon>Bacteria</taxon>
        <taxon>Pseudomonadati</taxon>
        <taxon>Bacteroidota</taxon>
        <taxon>Saprospiria</taxon>
        <taxon>Saprospirales</taxon>
        <taxon>Saprospiraceae</taxon>
        <taxon>Candidatus Opimibacter</taxon>
    </lineage>
</organism>
<evidence type="ECO:0008006" key="4">
    <source>
        <dbReference type="Google" id="ProtNLM"/>
    </source>
</evidence>
<protein>
    <recommendedName>
        <fullName evidence="4">PH domain-containing protein</fullName>
    </recommendedName>
</protein>
<gene>
    <name evidence="2" type="ORF">IPP15_08885</name>
</gene>
<dbReference type="EMBL" id="JADKGY010000006">
    <property type="protein sequence ID" value="MBK9982526.1"/>
    <property type="molecule type" value="Genomic_DNA"/>
</dbReference>
<feature type="transmembrane region" description="Helical" evidence="1">
    <location>
        <begin position="12"/>
        <end position="33"/>
    </location>
</feature>
<comment type="caution">
    <text evidence="2">The sequence shown here is derived from an EMBL/GenBank/DDBJ whole genome shotgun (WGS) entry which is preliminary data.</text>
</comment>
<evidence type="ECO:0000313" key="2">
    <source>
        <dbReference type="EMBL" id="MBK9982526.1"/>
    </source>
</evidence>
<sequence>MAQIKYKETQRLRQWDLMLLIGTLITLGIMGLVQVLKSAEPNRNLLLGMALVILILSGLFYYFNSIRLIARYNEKNIKLSMLPVGTVKRKIKWEDVASSEIVELPSESKLHEWNSMLSSLTTVTSRIGNTCLHLTMKDNEEINIGCSNPKELQAFVQNIKEYHPDL</sequence>